<dbReference type="InterPro" id="IPR050570">
    <property type="entry name" value="Cell_wall_metabolism_enzyme"/>
</dbReference>
<dbReference type="InterPro" id="IPR016047">
    <property type="entry name" value="M23ase_b-sheet_dom"/>
</dbReference>
<accession>A0A381QRN7</accession>
<dbReference type="InterPro" id="IPR011055">
    <property type="entry name" value="Dup_hybrid_motif"/>
</dbReference>
<sequence length="279" mass="30556">MEISRFKQVLLAGALITVSHLASAALIVNSLPQSSMVPGGVAIIATGVDAISGRYKEQRILLANYNEDQYAIIGIPLNAHSGSHQFALELADGQRKLLQFSVEDKVYVEQHITITNERQVNPNSEDMIRITQESSEMNRAFSSWDEDLTPVFTMQVPVTGVRSSSFGLRRYFNGQPRNPHSGMDIAADEGTPIYAPAPGIILTTGNYFFNGNTIILDHGHGLISLYCHMNTIEVKPGTRVDSGTQIGKVGQTGRVTGPHLHWSVNLNNTRVNPSLFLLD</sequence>
<dbReference type="PANTHER" id="PTHR21666">
    <property type="entry name" value="PEPTIDASE-RELATED"/>
    <property type="match status" value="1"/>
</dbReference>
<dbReference type="SUPFAM" id="SSF51261">
    <property type="entry name" value="Duplicated hybrid motif"/>
    <property type="match status" value="1"/>
</dbReference>
<gene>
    <name evidence="3" type="ORF">METZ01_LOCUS34634</name>
</gene>
<protein>
    <recommendedName>
        <fullName evidence="4">Peptidase M23 domain-containing protein</fullName>
    </recommendedName>
</protein>
<dbReference type="Pfam" id="PF01551">
    <property type="entry name" value="Peptidase_M23"/>
    <property type="match status" value="1"/>
</dbReference>
<feature type="domain" description="Peptidase family M23 N-terminal" evidence="2">
    <location>
        <begin position="37"/>
        <end position="105"/>
    </location>
</feature>
<evidence type="ECO:0000259" key="1">
    <source>
        <dbReference type="Pfam" id="PF01551"/>
    </source>
</evidence>
<evidence type="ECO:0008006" key="4">
    <source>
        <dbReference type="Google" id="ProtNLM"/>
    </source>
</evidence>
<dbReference type="CDD" id="cd12797">
    <property type="entry name" value="M23_peptidase"/>
    <property type="match status" value="1"/>
</dbReference>
<evidence type="ECO:0000313" key="3">
    <source>
        <dbReference type="EMBL" id="SUZ81780.1"/>
    </source>
</evidence>
<dbReference type="PANTHER" id="PTHR21666:SF285">
    <property type="entry name" value="M23 FAMILY METALLOPEPTIDASE"/>
    <property type="match status" value="1"/>
</dbReference>
<dbReference type="GO" id="GO:0004222">
    <property type="term" value="F:metalloendopeptidase activity"/>
    <property type="evidence" value="ECO:0007669"/>
    <property type="project" value="TreeGrafter"/>
</dbReference>
<dbReference type="Pfam" id="PF18421">
    <property type="entry name" value="Peptidase_M23_N"/>
    <property type="match status" value="1"/>
</dbReference>
<feature type="domain" description="M23ase beta-sheet core" evidence="1">
    <location>
        <begin position="179"/>
        <end position="273"/>
    </location>
</feature>
<dbReference type="AlphaFoldDB" id="A0A381QRN7"/>
<reference evidence="3" key="1">
    <citation type="submission" date="2018-05" db="EMBL/GenBank/DDBJ databases">
        <authorList>
            <person name="Lanie J.A."/>
            <person name="Ng W.-L."/>
            <person name="Kazmierczak K.M."/>
            <person name="Andrzejewski T.M."/>
            <person name="Davidsen T.M."/>
            <person name="Wayne K.J."/>
            <person name="Tettelin H."/>
            <person name="Glass J.I."/>
            <person name="Rusch D."/>
            <person name="Podicherti R."/>
            <person name="Tsui H.-C.T."/>
            <person name="Winkler M.E."/>
        </authorList>
    </citation>
    <scope>NUCLEOTIDE SEQUENCE</scope>
</reference>
<dbReference type="Gene3D" id="2.70.70.10">
    <property type="entry name" value="Glucose Permease (Domain IIA)"/>
    <property type="match status" value="1"/>
</dbReference>
<evidence type="ECO:0000259" key="2">
    <source>
        <dbReference type="Pfam" id="PF18421"/>
    </source>
</evidence>
<dbReference type="InterPro" id="IPR040487">
    <property type="entry name" value="Peptidase_M23_N"/>
</dbReference>
<dbReference type="Gene3D" id="2.60.40.1590">
    <property type="entry name" value="Peptidoglycan hydrolase domains"/>
    <property type="match status" value="1"/>
</dbReference>
<name>A0A381QRN7_9ZZZZ</name>
<proteinExistence type="predicted"/>
<organism evidence="3">
    <name type="scientific">marine metagenome</name>
    <dbReference type="NCBI Taxonomy" id="408172"/>
    <lineage>
        <taxon>unclassified sequences</taxon>
        <taxon>metagenomes</taxon>
        <taxon>ecological metagenomes</taxon>
    </lineage>
</organism>
<dbReference type="EMBL" id="UINC01001482">
    <property type="protein sequence ID" value="SUZ81780.1"/>
    <property type="molecule type" value="Genomic_DNA"/>
</dbReference>